<dbReference type="AlphaFoldDB" id="A0AAD4XHA9"/>
<protein>
    <submittedName>
        <fullName evidence="1">Uncharacterized protein</fullName>
    </submittedName>
</protein>
<gene>
    <name evidence="1" type="ORF">MKW98_021015</name>
</gene>
<keyword evidence="2" id="KW-1185">Reference proteome</keyword>
<dbReference type="Proteomes" id="UP001202328">
    <property type="component" value="Unassembled WGS sequence"/>
</dbReference>
<organism evidence="1 2">
    <name type="scientific">Papaver atlanticum</name>
    <dbReference type="NCBI Taxonomy" id="357466"/>
    <lineage>
        <taxon>Eukaryota</taxon>
        <taxon>Viridiplantae</taxon>
        <taxon>Streptophyta</taxon>
        <taxon>Embryophyta</taxon>
        <taxon>Tracheophyta</taxon>
        <taxon>Spermatophyta</taxon>
        <taxon>Magnoliopsida</taxon>
        <taxon>Ranunculales</taxon>
        <taxon>Papaveraceae</taxon>
        <taxon>Papaveroideae</taxon>
        <taxon>Papaver</taxon>
    </lineage>
</organism>
<reference evidence="1" key="1">
    <citation type="submission" date="2022-04" db="EMBL/GenBank/DDBJ databases">
        <title>A functionally conserved STORR gene fusion in Papaver species that diverged 16.8 million years ago.</title>
        <authorList>
            <person name="Catania T."/>
        </authorList>
    </citation>
    <scope>NUCLEOTIDE SEQUENCE</scope>
    <source>
        <strain evidence="1">S-188037</strain>
    </source>
</reference>
<name>A0AAD4XHA9_9MAGN</name>
<accession>A0AAD4XHA9</accession>
<sequence>MQFCVLKALRRWKEKAFRSVQYHVNSKEYLDHYYFYTAISSHPLPLSIASHPLPTLHSHSAIAARPLPHPLLDVILYHHQVESGSWNIPVPSISVILLPIIGNAAEHECNHVFHEGQACDHPQDIS</sequence>
<evidence type="ECO:0000313" key="2">
    <source>
        <dbReference type="Proteomes" id="UP001202328"/>
    </source>
</evidence>
<comment type="caution">
    <text evidence="1">The sequence shown here is derived from an EMBL/GenBank/DDBJ whole genome shotgun (WGS) entry which is preliminary data.</text>
</comment>
<evidence type="ECO:0000313" key="1">
    <source>
        <dbReference type="EMBL" id="KAI3912553.1"/>
    </source>
</evidence>
<proteinExistence type="predicted"/>
<dbReference type="EMBL" id="JAJJMB010009728">
    <property type="protein sequence ID" value="KAI3912553.1"/>
    <property type="molecule type" value="Genomic_DNA"/>
</dbReference>